<protein>
    <recommendedName>
        <fullName evidence="3">ethanolamine kinase</fullName>
        <ecNumber evidence="3">2.7.1.82</ecNumber>
    </recommendedName>
</protein>
<dbReference type="GO" id="GO:0004305">
    <property type="term" value="F:ethanolamine kinase activity"/>
    <property type="evidence" value="ECO:0007669"/>
    <property type="project" value="UniProtKB-EC"/>
</dbReference>
<gene>
    <name evidence="4" type="ORF">ZEAMMB73_Zm00001d020612</name>
</gene>
<sequence length="114" mass="13864">MIWKVKYFPLYQFPLFYYYSFAKLTIVAVCPLFLLSGKLYFIDFEYGSYSYRGYDIANHFNEYAGFDCDFNLYPDKDAQYHFFRNYLHPDRPSEVCETKPIEIYSWNSSSFWSK</sequence>
<comment type="similarity">
    <text evidence="2">Belongs to the choline/ethanolamine kinase family.</text>
</comment>
<name>A0A1D6I573_MAIZE</name>
<evidence type="ECO:0000256" key="2">
    <source>
        <dbReference type="ARBA" id="ARBA00038211"/>
    </source>
</evidence>
<dbReference type="InterPro" id="IPR011009">
    <property type="entry name" value="Kinase-like_dom_sf"/>
</dbReference>
<organism evidence="4">
    <name type="scientific">Zea mays</name>
    <name type="common">Maize</name>
    <dbReference type="NCBI Taxonomy" id="4577"/>
    <lineage>
        <taxon>Eukaryota</taxon>
        <taxon>Viridiplantae</taxon>
        <taxon>Streptophyta</taxon>
        <taxon>Embryophyta</taxon>
        <taxon>Tracheophyta</taxon>
        <taxon>Spermatophyta</taxon>
        <taxon>Magnoliopsida</taxon>
        <taxon>Liliopsida</taxon>
        <taxon>Poales</taxon>
        <taxon>Poaceae</taxon>
        <taxon>PACMAD clade</taxon>
        <taxon>Panicoideae</taxon>
        <taxon>Andropogonodae</taxon>
        <taxon>Andropogoneae</taxon>
        <taxon>Tripsacinae</taxon>
        <taxon>Zea</taxon>
    </lineage>
</organism>
<evidence type="ECO:0000256" key="1">
    <source>
        <dbReference type="ARBA" id="ARBA00037883"/>
    </source>
</evidence>
<dbReference type="EMBL" id="CM007650">
    <property type="protein sequence ID" value="ONM55263.1"/>
    <property type="molecule type" value="Genomic_DNA"/>
</dbReference>
<comment type="pathway">
    <text evidence="1">Phospholipid metabolism; phosphatidylethanolamine biosynthesis; phosphatidylethanolamine from ethanolamine: step 1/3.</text>
</comment>
<proteinExistence type="inferred from homology"/>
<keyword evidence="4" id="KW-0808">Transferase</keyword>
<evidence type="ECO:0000313" key="4">
    <source>
        <dbReference type="EMBL" id="ONM55263.1"/>
    </source>
</evidence>
<dbReference type="SUPFAM" id="SSF56112">
    <property type="entry name" value="Protein kinase-like (PK-like)"/>
    <property type="match status" value="1"/>
</dbReference>
<keyword evidence="4" id="KW-0418">Kinase</keyword>
<dbReference type="PANTHER" id="PTHR22603:SF66">
    <property type="entry name" value="ETHANOLAMINE KINASE"/>
    <property type="match status" value="1"/>
</dbReference>
<accession>A0A1D6I573</accession>
<dbReference type="Pfam" id="PF01633">
    <property type="entry name" value="Choline_kinase"/>
    <property type="match status" value="1"/>
</dbReference>
<dbReference type="PANTHER" id="PTHR22603">
    <property type="entry name" value="CHOLINE/ETHANOALAMINE KINASE"/>
    <property type="match status" value="1"/>
</dbReference>
<evidence type="ECO:0000256" key="3">
    <source>
        <dbReference type="ARBA" id="ARBA00038874"/>
    </source>
</evidence>
<dbReference type="AlphaFoldDB" id="A0A1D6I573"/>
<dbReference type="Gene3D" id="3.90.1200.10">
    <property type="match status" value="1"/>
</dbReference>
<reference evidence="4" key="1">
    <citation type="submission" date="2015-12" db="EMBL/GenBank/DDBJ databases">
        <title>Update maize B73 reference genome by single molecule sequencing technologies.</title>
        <authorList>
            <consortium name="Maize Genome Sequencing Project"/>
            <person name="Ware D."/>
        </authorList>
    </citation>
    <scope>NUCLEOTIDE SEQUENCE [LARGE SCALE GENOMIC DNA]</scope>
    <source>
        <tissue evidence="4">Seedling</tissue>
    </source>
</reference>
<dbReference type="EC" id="2.7.1.82" evidence="3"/>